<evidence type="ECO:0000313" key="3">
    <source>
        <dbReference type="EMBL" id="EKX40603.1"/>
    </source>
</evidence>
<keyword evidence="1" id="KW-0175">Coiled coil</keyword>
<reference evidence="3 5" key="1">
    <citation type="journal article" date="2012" name="Nature">
        <title>Algal genomes reveal evolutionary mosaicism and the fate of nucleomorphs.</title>
        <authorList>
            <consortium name="DOE Joint Genome Institute"/>
            <person name="Curtis B.A."/>
            <person name="Tanifuji G."/>
            <person name="Burki F."/>
            <person name="Gruber A."/>
            <person name="Irimia M."/>
            <person name="Maruyama S."/>
            <person name="Arias M.C."/>
            <person name="Ball S.G."/>
            <person name="Gile G.H."/>
            <person name="Hirakawa Y."/>
            <person name="Hopkins J.F."/>
            <person name="Kuo A."/>
            <person name="Rensing S.A."/>
            <person name="Schmutz J."/>
            <person name="Symeonidi A."/>
            <person name="Elias M."/>
            <person name="Eveleigh R.J."/>
            <person name="Herman E.K."/>
            <person name="Klute M.J."/>
            <person name="Nakayama T."/>
            <person name="Obornik M."/>
            <person name="Reyes-Prieto A."/>
            <person name="Armbrust E.V."/>
            <person name="Aves S.J."/>
            <person name="Beiko R.G."/>
            <person name="Coutinho P."/>
            <person name="Dacks J.B."/>
            <person name="Durnford D.G."/>
            <person name="Fast N.M."/>
            <person name="Green B.R."/>
            <person name="Grisdale C.J."/>
            <person name="Hempel F."/>
            <person name="Henrissat B."/>
            <person name="Hoppner M.P."/>
            <person name="Ishida K."/>
            <person name="Kim E."/>
            <person name="Koreny L."/>
            <person name="Kroth P.G."/>
            <person name="Liu Y."/>
            <person name="Malik S.B."/>
            <person name="Maier U.G."/>
            <person name="McRose D."/>
            <person name="Mock T."/>
            <person name="Neilson J.A."/>
            <person name="Onodera N.T."/>
            <person name="Poole A.M."/>
            <person name="Pritham E.J."/>
            <person name="Richards T.A."/>
            <person name="Rocap G."/>
            <person name="Roy S.W."/>
            <person name="Sarai C."/>
            <person name="Schaack S."/>
            <person name="Shirato S."/>
            <person name="Slamovits C.H."/>
            <person name="Spencer D.F."/>
            <person name="Suzuki S."/>
            <person name="Worden A.Z."/>
            <person name="Zauner S."/>
            <person name="Barry K."/>
            <person name="Bell C."/>
            <person name="Bharti A.K."/>
            <person name="Crow J.A."/>
            <person name="Grimwood J."/>
            <person name="Kramer R."/>
            <person name="Lindquist E."/>
            <person name="Lucas S."/>
            <person name="Salamov A."/>
            <person name="McFadden G.I."/>
            <person name="Lane C.E."/>
            <person name="Keeling P.J."/>
            <person name="Gray M.W."/>
            <person name="Grigoriev I.V."/>
            <person name="Archibald J.M."/>
        </authorList>
    </citation>
    <scope>NUCLEOTIDE SEQUENCE</scope>
    <source>
        <strain evidence="3 5">CCMP2712</strain>
    </source>
</reference>
<dbReference type="EMBL" id="JH993030">
    <property type="protein sequence ID" value="EKX40603.1"/>
    <property type="molecule type" value="Genomic_DNA"/>
</dbReference>
<dbReference type="KEGG" id="gtt:GUITHDRAFT_154110"/>
<dbReference type="GeneID" id="17297186"/>
<dbReference type="EnsemblProtists" id="EKX40603">
    <property type="protein sequence ID" value="EKX40603"/>
    <property type="gene ID" value="GUITHDRAFT_154110"/>
</dbReference>
<evidence type="ECO:0000313" key="5">
    <source>
        <dbReference type="Proteomes" id="UP000011087"/>
    </source>
</evidence>
<reference evidence="4" key="3">
    <citation type="submission" date="2016-03" db="UniProtKB">
        <authorList>
            <consortium name="EnsemblProtists"/>
        </authorList>
    </citation>
    <scope>IDENTIFICATION</scope>
</reference>
<sequence length="485" mass="52254">MALVSVAMAQADQDEDFFSSPPLSLPSISSFVSSPFMGPSPFTGIGSLLNDLEKDAAPSFGRPTSVRMFRIPLSSFRMMPSQGSDESKSQETAFMQPRIRVFRLPSLPSLDGLVNRMVSDSPRSLPERFSRIFSGMDCDACSRVKSNMKSVRIMMGPDGKTVRTTTEQGPDGVMHTTRTVSDGRKPSDDVEEGNGDLPDILSSFIIPLAGLSLNDDHEKMDNLANRVQSHMKAISIVHGRDGKTVQTVSEQGPDGKLHTTRSVFDANGNKVTENTPVLSRTVPANPVAPTTVKVDAPKKEAAPAEKPAVHHITKEAAKDAVTSAIDVNAKDVSKLHDENARKEIAKTIADKLGIKESDVQISIDNSGVKVSAAPKKEEPVAVKTAAVKAAPLAESAKAVDPVAASKAPVKESKKEDKVEDVDALEKDFLNEEKEELAVKSREKSTLSEVKRAELEAAAAVAKKQKAADRLKDLYKKMEAATMLIN</sequence>
<name>L1IWF9_GUITC</name>
<keyword evidence="5" id="KW-1185">Reference proteome</keyword>
<reference evidence="5" key="2">
    <citation type="submission" date="2012-11" db="EMBL/GenBank/DDBJ databases">
        <authorList>
            <person name="Kuo A."/>
            <person name="Curtis B.A."/>
            <person name="Tanifuji G."/>
            <person name="Burki F."/>
            <person name="Gruber A."/>
            <person name="Irimia M."/>
            <person name="Maruyama S."/>
            <person name="Arias M.C."/>
            <person name="Ball S.G."/>
            <person name="Gile G.H."/>
            <person name="Hirakawa Y."/>
            <person name="Hopkins J.F."/>
            <person name="Rensing S.A."/>
            <person name="Schmutz J."/>
            <person name="Symeonidi A."/>
            <person name="Elias M."/>
            <person name="Eveleigh R.J."/>
            <person name="Herman E.K."/>
            <person name="Klute M.J."/>
            <person name="Nakayama T."/>
            <person name="Obornik M."/>
            <person name="Reyes-Prieto A."/>
            <person name="Armbrust E.V."/>
            <person name="Aves S.J."/>
            <person name="Beiko R.G."/>
            <person name="Coutinho P."/>
            <person name="Dacks J.B."/>
            <person name="Durnford D.G."/>
            <person name="Fast N.M."/>
            <person name="Green B.R."/>
            <person name="Grisdale C."/>
            <person name="Hempe F."/>
            <person name="Henrissat B."/>
            <person name="Hoppner M.P."/>
            <person name="Ishida K.-I."/>
            <person name="Kim E."/>
            <person name="Koreny L."/>
            <person name="Kroth P.G."/>
            <person name="Liu Y."/>
            <person name="Malik S.-B."/>
            <person name="Maier U.G."/>
            <person name="McRose D."/>
            <person name="Mock T."/>
            <person name="Neilson J.A."/>
            <person name="Onodera N.T."/>
            <person name="Poole A.M."/>
            <person name="Pritham E.J."/>
            <person name="Richards T.A."/>
            <person name="Rocap G."/>
            <person name="Roy S.W."/>
            <person name="Sarai C."/>
            <person name="Schaack S."/>
            <person name="Shirato S."/>
            <person name="Slamovits C.H."/>
            <person name="Spencer D.F."/>
            <person name="Suzuki S."/>
            <person name="Worden A.Z."/>
            <person name="Zauner S."/>
            <person name="Barry K."/>
            <person name="Bell C."/>
            <person name="Bharti A.K."/>
            <person name="Crow J.A."/>
            <person name="Grimwood J."/>
            <person name="Kramer R."/>
            <person name="Lindquist E."/>
            <person name="Lucas S."/>
            <person name="Salamov A."/>
            <person name="McFadden G.I."/>
            <person name="Lane C.E."/>
            <person name="Keeling P.J."/>
            <person name="Gray M.W."/>
            <person name="Grigoriev I.V."/>
            <person name="Archibald J.M."/>
        </authorList>
    </citation>
    <scope>NUCLEOTIDE SEQUENCE</scope>
    <source>
        <strain evidence="5">CCMP2712</strain>
    </source>
</reference>
<organism evidence="3">
    <name type="scientific">Guillardia theta (strain CCMP2712)</name>
    <name type="common">Cryptophyte</name>
    <dbReference type="NCBI Taxonomy" id="905079"/>
    <lineage>
        <taxon>Eukaryota</taxon>
        <taxon>Cryptophyceae</taxon>
        <taxon>Pyrenomonadales</taxon>
        <taxon>Geminigeraceae</taxon>
        <taxon>Guillardia</taxon>
    </lineage>
</organism>
<dbReference type="PaxDb" id="55529-EKX40603"/>
<dbReference type="AlphaFoldDB" id="L1IWF9"/>
<dbReference type="RefSeq" id="XP_005827583.1">
    <property type="nucleotide sequence ID" value="XM_005827526.1"/>
</dbReference>
<evidence type="ECO:0000256" key="2">
    <source>
        <dbReference type="SAM" id="MobiDB-lite"/>
    </source>
</evidence>
<protein>
    <submittedName>
        <fullName evidence="3 4">Uncharacterized protein</fullName>
    </submittedName>
</protein>
<evidence type="ECO:0000256" key="1">
    <source>
        <dbReference type="SAM" id="Coils"/>
    </source>
</evidence>
<dbReference type="HOGENOM" id="CLU_563173_0_0_1"/>
<feature type="coiled-coil region" evidence="1">
    <location>
        <begin position="414"/>
        <end position="480"/>
    </location>
</feature>
<proteinExistence type="predicted"/>
<gene>
    <name evidence="3" type="ORF">GUITHDRAFT_154110</name>
</gene>
<evidence type="ECO:0000313" key="4">
    <source>
        <dbReference type="EnsemblProtists" id="EKX40603"/>
    </source>
</evidence>
<dbReference type="Proteomes" id="UP000011087">
    <property type="component" value="Unassembled WGS sequence"/>
</dbReference>
<feature type="region of interest" description="Disordered" evidence="2">
    <location>
        <begin position="159"/>
        <end position="193"/>
    </location>
</feature>
<accession>L1IWF9</accession>